<gene>
    <name evidence="1" type="ORF">Acr_03g0010780</name>
</gene>
<evidence type="ECO:0008006" key="3">
    <source>
        <dbReference type="Google" id="ProtNLM"/>
    </source>
</evidence>
<dbReference type="CDD" id="cd09272">
    <property type="entry name" value="RNase_HI_RT_Ty1"/>
    <property type="match status" value="1"/>
</dbReference>
<dbReference type="SUPFAM" id="SSF56672">
    <property type="entry name" value="DNA/RNA polymerases"/>
    <property type="match status" value="1"/>
</dbReference>
<dbReference type="PANTHER" id="PTHR11439">
    <property type="entry name" value="GAG-POL-RELATED RETROTRANSPOSON"/>
    <property type="match status" value="1"/>
</dbReference>
<evidence type="ECO:0000313" key="2">
    <source>
        <dbReference type="Proteomes" id="UP000585474"/>
    </source>
</evidence>
<reference evidence="1 2" key="1">
    <citation type="submission" date="2019-07" db="EMBL/GenBank/DDBJ databases">
        <title>De Novo Assembly of kiwifruit Actinidia rufa.</title>
        <authorList>
            <person name="Sugita-Konishi S."/>
            <person name="Sato K."/>
            <person name="Mori E."/>
            <person name="Abe Y."/>
            <person name="Kisaki G."/>
            <person name="Hamano K."/>
            <person name="Suezawa K."/>
            <person name="Otani M."/>
            <person name="Fukuda T."/>
            <person name="Manabe T."/>
            <person name="Gomi K."/>
            <person name="Tabuchi M."/>
            <person name="Akimitsu K."/>
            <person name="Kataoka I."/>
        </authorList>
    </citation>
    <scope>NUCLEOTIDE SEQUENCE [LARGE SCALE GENOMIC DNA]</scope>
    <source>
        <strain evidence="2">cv. Fuchu</strain>
    </source>
</reference>
<protein>
    <recommendedName>
        <fullName evidence="3">Mitochondrial protein</fullName>
    </recommendedName>
</protein>
<dbReference type="Proteomes" id="UP000585474">
    <property type="component" value="Unassembled WGS sequence"/>
</dbReference>
<dbReference type="PANTHER" id="PTHR11439:SF467">
    <property type="entry name" value="INTEGRASE CATALYTIC DOMAIN-CONTAINING PROTEIN"/>
    <property type="match status" value="1"/>
</dbReference>
<evidence type="ECO:0000313" key="1">
    <source>
        <dbReference type="EMBL" id="GFY84304.1"/>
    </source>
</evidence>
<proteinExistence type="predicted"/>
<organism evidence="1 2">
    <name type="scientific">Actinidia rufa</name>
    <dbReference type="NCBI Taxonomy" id="165716"/>
    <lineage>
        <taxon>Eukaryota</taxon>
        <taxon>Viridiplantae</taxon>
        <taxon>Streptophyta</taxon>
        <taxon>Embryophyta</taxon>
        <taxon>Tracheophyta</taxon>
        <taxon>Spermatophyta</taxon>
        <taxon>Magnoliopsida</taxon>
        <taxon>eudicotyledons</taxon>
        <taxon>Gunneridae</taxon>
        <taxon>Pentapetalae</taxon>
        <taxon>asterids</taxon>
        <taxon>Ericales</taxon>
        <taxon>Actinidiaceae</taxon>
        <taxon>Actinidia</taxon>
    </lineage>
</organism>
<accession>A0A7J0ECT2</accession>
<keyword evidence="2" id="KW-1185">Reference proteome</keyword>
<comment type="caution">
    <text evidence="1">The sequence shown here is derived from an EMBL/GenBank/DDBJ whole genome shotgun (WGS) entry which is preliminary data.</text>
</comment>
<dbReference type="InterPro" id="IPR043502">
    <property type="entry name" value="DNA/RNA_pol_sf"/>
</dbReference>
<dbReference type="OrthoDB" id="1931513at2759"/>
<sequence>MATPMAASLKLSKFDAPDFEDITLYRSLVGGLQYLSLTRPDISFSVNKVCQFLHAPKATRWSVVKRILRYLKATINHGLLFQPQSTLTLQAYSDADWGGCPDDRRSMGGYCIYLGKHLLSWSSKKQKIVARSSTEAEYKPIAAKNTDPSAWYFYYSISNS</sequence>
<name>A0A7J0ECT2_9ERIC</name>
<dbReference type="EMBL" id="BJWL01000003">
    <property type="protein sequence ID" value="GFY84304.1"/>
    <property type="molecule type" value="Genomic_DNA"/>
</dbReference>
<dbReference type="AlphaFoldDB" id="A0A7J0ECT2"/>